<proteinExistence type="predicted"/>
<evidence type="ECO:0000313" key="1">
    <source>
        <dbReference type="EMBL" id="KAJ4722122.1"/>
    </source>
</evidence>
<sequence>MLMAPQDKLVKIGSEGFALLEGVYGQKKKPAAVRVPSTTTTQAYDQYNQQQYVYWGSKVMIVQEPVIDSNQVARFYGGVSIVDHSMRKPIRRV</sequence>
<evidence type="ECO:0000313" key="2">
    <source>
        <dbReference type="Proteomes" id="UP001164539"/>
    </source>
</evidence>
<comment type="caution">
    <text evidence="1">The sequence shown here is derived from an EMBL/GenBank/DDBJ whole genome shotgun (WGS) entry which is preliminary data.</text>
</comment>
<accession>A0ACC1YEB1</accession>
<name>A0ACC1YEB1_MELAZ</name>
<reference evidence="1 2" key="1">
    <citation type="journal article" date="2023" name="Science">
        <title>Complex scaffold remodeling in plant triterpene biosynthesis.</title>
        <authorList>
            <person name="De La Pena R."/>
            <person name="Hodgson H."/>
            <person name="Liu J.C."/>
            <person name="Stephenson M.J."/>
            <person name="Martin A.C."/>
            <person name="Owen C."/>
            <person name="Harkess A."/>
            <person name="Leebens-Mack J."/>
            <person name="Jimenez L.E."/>
            <person name="Osbourn A."/>
            <person name="Sattely E.S."/>
        </authorList>
    </citation>
    <scope>NUCLEOTIDE SEQUENCE [LARGE SCALE GENOMIC DNA]</scope>
    <source>
        <strain evidence="2">cv. JPN11</strain>
        <tissue evidence="1">Leaf</tissue>
    </source>
</reference>
<gene>
    <name evidence="1" type="ORF">OWV82_005676</name>
</gene>
<dbReference type="EMBL" id="CM051396">
    <property type="protein sequence ID" value="KAJ4722122.1"/>
    <property type="molecule type" value="Genomic_DNA"/>
</dbReference>
<keyword evidence="2" id="KW-1185">Reference proteome</keyword>
<dbReference type="Proteomes" id="UP001164539">
    <property type="component" value="Chromosome 3"/>
</dbReference>
<protein>
    <submittedName>
        <fullName evidence="1">WD repeat-containing protein on Y chromosome like</fullName>
    </submittedName>
</protein>
<organism evidence="1 2">
    <name type="scientific">Melia azedarach</name>
    <name type="common">Chinaberry tree</name>
    <dbReference type="NCBI Taxonomy" id="155640"/>
    <lineage>
        <taxon>Eukaryota</taxon>
        <taxon>Viridiplantae</taxon>
        <taxon>Streptophyta</taxon>
        <taxon>Embryophyta</taxon>
        <taxon>Tracheophyta</taxon>
        <taxon>Spermatophyta</taxon>
        <taxon>Magnoliopsida</taxon>
        <taxon>eudicotyledons</taxon>
        <taxon>Gunneridae</taxon>
        <taxon>Pentapetalae</taxon>
        <taxon>rosids</taxon>
        <taxon>malvids</taxon>
        <taxon>Sapindales</taxon>
        <taxon>Meliaceae</taxon>
        <taxon>Melia</taxon>
    </lineage>
</organism>